<reference evidence="2 3" key="1">
    <citation type="submission" date="2021-08" db="EMBL/GenBank/DDBJ databases">
        <title>Nocardioides bacterium WL0053 sp. nov., isolated from the sediment.</title>
        <authorList>
            <person name="Wang L."/>
            <person name="Zhang D."/>
            <person name="Zhang A."/>
        </authorList>
    </citation>
    <scope>NUCLEOTIDE SEQUENCE [LARGE SCALE GENOMIC DNA]</scope>
    <source>
        <strain evidence="2 3">WL0053</strain>
    </source>
</reference>
<organism evidence="2 3">
    <name type="scientific">Nocardioides jiangsuensis</name>
    <dbReference type="NCBI Taxonomy" id="2866161"/>
    <lineage>
        <taxon>Bacteria</taxon>
        <taxon>Bacillati</taxon>
        <taxon>Actinomycetota</taxon>
        <taxon>Actinomycetes</taxon>
        <taxon>Propionibacteriales</taxon>
        <taxon>Nocardioidaceae</taxon>
        <taxon>Nocardioides</taxon>
    </lineage>
</organism>
<dbReference type="InterPro" id="IPR030678">
    <property type="entry name" value="Peptide/Ni-bd"/>
</dbReference>
<comment type="caution">
    <text evidence="2">The sequence shown here is derived from an EMBL/GenBank/DDBJ whole genome shotgun (WGS) entry which is preliminary data.</text>
</comment>
<dbReference type="Gene3D" id="3.40.190.10">
    <property type="entry name" value="Periplasmic binding protein-like II"/>
    <property type="match status" value="1"/>
</dbReference>
<evidence type="ECO:0000313" key="3">
    <source>
        <dbReference type="Proteomes" id="UP000754710"/>
    </source>
</evidence>
<dbReference type="PANTHER" id="PTHR30290">
    <property type="entry name" value="PERIPLASMIC BINDING COMPONENT OF ABC TRANSPORTER"/>
    <property type="match status" value="1"/>
</dbReference>
<feature type="domain" description="Solute-binding protein family 5" evidence="1">
    <location>
        <begin position="67"/>
        <end position="451"/>
    </location>
</feature>
<evidence type="ECO:0000313" key="2">
    <source>
        <dbReference type="EMBL" id="MBY9076206.1"/>
    </source>
</evidence>
<sequence length="538" mass="59692">MNPDAKGPVEIEGAKEGGTVTVLSFSGLNSMDPTEAYYVNTASILSGLVTRSLTQYVYDEESGDMVLVPDLATDLGTPNEDFTEWKFTLREGIKWEDGTDVTAEDVRYGILRSFDRTSFPEGAAYSNDYFLDGDKYKGPYKSGTEYAGVEVEGNTLTLKMNKPFPDMPYWGAFPAIGPIPEGKDDPDKYRLHPMATGPYMFDEYTPEKSLTLVRNPHWDPATDPGRTAYPDKYVMDFQTDNTKIDQIMLNDQGEAQTTLTFDDVLAENFRTFQNDHEDRLVLGGQPCTSYWAPDYRKITDIKVRQALAYAYPYKDAALAAGLIENVTRIWGTNLMPPGIPERAEFNPLPDHEPGTTDTAKAKALLEEAGETGYEIKWLFANDDPSSVKAKDVQVRALKEAGFSPKPVASTIADLSTVRADPDADINVRSAGWCSDWPSGGSWFPPVMQSTNLDEEGLGSNYAVFSEPEVDQKIDEILTMPTEDQPAAWNELDKMIQEKYFPLFVIGYGGVAQTHGSAINGHNIDATFGMPTWKDIWVS</sequence>
<dbReference type="PANTHER" id="PTHR30290:SF83">
    <property type="entry name" value="ABC TRANSPORTER SUBSTRATE-BINDING PROTEIN"/>
    <property type="match status" value="1"/>
</dbReference>
<dbReference type="SUPFAM" id="SSF53850">
    <property type="entry name" value="Periplasmic binding protein-like II"/>
    <property type="match status" value="1"/>
</dbReference>
<gene>
    <name evidence="2" type="ORF">K1X13_15340</name>
</gene>
<keyword evidence="3" id="KW-1185">Reference proteome</keyword>
<dbReference type="InterPro" id="IPR039424">
    <property type="entry name" value="SBP_5"/>
</dbReference>
<dbReference type="Proteomes" id="UP000754710">
    <property type="component" value="Unassembled WGS sequence"/>
</dbReference>
<evidence type="ECO:0000259" key="1">
    <source>
        <dbReference type="Pfam" id="PF00496"/>
    </source>
</evidence>
<dbReference type="RefSeq" id="WP_221025876.1">
    <property type="nucleotide sequence ID" value="NZ_JAIEZQ010000002.1"/>
</dbReference>
<protein>
    <recommendedName>
        <fullName evidence="1">Solute-binding protein family 5 domain-containing protein</fullName>
    </recommendedName>
</protein>
<name>A0ABS7RMJ2_9ACTN</name>
<proteinExistence type="predicted"/>
<dbReference type="PIRSF" id="PIRSF002741">
    <property type="entry name" value="MppA"/>
    <property type="match status" value="1"/>
</dbReference>
<dbReference type="Gene3D" id="3.10.105.10">
    <property type="entry name" value="Dipeptide-binding Protein, Domain 3"/>
    <property type="match status" value="1"/>
</dbReference>
<dbReference type="EMBL" id="JAIEZQ010000002">
    <property type="protein sequence ID" value="MBY9076206.1"/>
    <property type="molecule type" value="Genomic_DNA"/>
</dbReference>
<dbReference type="Pfam" id="PF00496">
    <property type="entry name" value="SBP_bac_5"/>
    <property type="match status" value="1"/>
</dbReference>
<accession>A0ABS7RMJ2</accession>
<dbReference type="InterPro" id="IPR000914">
    <property type="entry name" value="SBP_5_dom"/>
</dbReference>